<dbReference type="EMBL" id="JAOQAZ010000042">
    <property type="protein sequence ID" value="KAJ4246598.1"/>
    <property type="molecule type" value="Genomic_DNA"/>
</dbReference>
<feature type="domain" description="Pyruvate kinase barrel" evidence="18">
    <location>
        <begin position="45"/>
        <end position="371"/>
    </location>
</feature>
<feature type="domain" description="Pyruvate kinase C-terminal" evidence="19">
    <location>
        <begin position="406"/>
        <end position="528"/>
    </location>
</feature>
<keyword evidence="15 20" id="KW-0670">Pyruvate</keyword>
<dbReference type="Gene3D" id="3.20.20.60">
    <property type="entry name" value="Phosphoenolpyruvate-binding domains"/>
    <property type="match status" value="1"/>
</dbReference>
<evidence type="ECO:0000313" key="20">
    <source>
        <dbReference type="EMBL" id="KAJ4246598.1"/>
    </source>
</evidence>
<name>A0A9W8V7F4_9HYPO</name>
<evidence type="ECO:0000256" key="14">
    <source>
        <dbReference type="ARBA" id="ARBA00023152"/>
    </source>
</evidence>
<dbReference type="NCBIfam" id="TIGR01064">
    <property type="entry name" value="pyruv_kin"/>
    <property type="match status" value="1"/>
</dbReference>
<keyword evidence="13 17" id="KW-0460">Magnesium</keyword>
<evidence type="ECO:0000256" key="3">
    <source>
        <dbReference type="ARBA" id="ARBA00004997"/>
    </source>
</evidence>
<dbReference type="GO" id="GO:0016301">
    <property type="term" value="F:kinase activity"/>
    <property type="evidence" value="ECO:0007669"/>
    <property type="project" value="UniProtKB-KW"/>
</dbReference>
<dbReference type="Gene3D" id="2.40.33.10">
    <property type="entry name" value="PK beta-barrel domain-like"/>
    <property type="match status" value="1"/>
</dbReference>
<comment type="cofactor">
    <cofactor evidence="2">
        <name>K(+)</name>
        <dbReference type="ChEBI" id="CHEBI:29103"/>
    </cofactor>
</comment>
<dbReference type="GO" id="GO:0005524">
    <property type="term" value="F:ATP binding"/>
    <property type="evidence" value="ECO:0007669"/>
    <property type="project" value="UniProtKB-KW"/>
</dbReference>
<dbReference type="SUPFAM" id="SSF50800">
    <property type="entry name" value="PK beta-barrel domain-like"/>
    <property type="match status" value="1"/>
</dbReference>
<dbReference type="SUPFAM" id="SSF51621">
    <property type="entry name" value="Phosphoenolpyruvate/pyruvate domain"/>
    <property type="match status" value="1"/>
</dbReference>
<dbReference type="InterPro" id="IPR015813">
    <property type="entry name" value="Pyrv/PenolPyrv_kinase-like_dom"/>
</dbReference>
<dbReference type="NCBIfam" id="NF004491">
    <property type="entry name" value="PRK05826.1"/>
    <property type="match status" value="1"/>
</dbReference>
<comment type="pathway">
    <text evidence="3 17">Carbohydrate degradation; glycolysis; pyruvate from D-glyceraldehyde 3-phosphate: step 5/5.</text>
</comment>
<gene>
    <name evidence="20" type="primary">PYK1</name>
    <name evidence="20" type="ORF">NW762_013540</name>
</gene>
<dbReference type="InterPro" id="IPR001697">
    <property type="entry name" value="Pyr_Knase"/>
</dbReference>
<dbReference type="OrthoDB" id="108365at2759"/>
<keyword evidence="8 17" id="KW-0808">Transferase</keyword>
<dbReference type="InterPro" id="IPR011037">
    <property type="entry name" value="Pyrv_Knase-like_insert_dom_sf"/>
</dbReference>
<evidence type="ECO:0000256" key="5">
    <source>
        <dbReference type="ARBA" id="ARBA00011881"/>
    </source>
</evidence>
<dbReference type="GO" id="GO:0030955">
    <property type="term" value="F:potassium ion binding"/>
    <property type="evidence" value="ECO:0007669"/>
    <property type="project" value="InterPro"/>
</dbReference>
<dbReference type="Pfam" id="PF00224">
    <property type="entry name" value="PK"/>
    <property type="match status" value="1"/>
</dbReference>
<dbReference type="NCBIfam" id="NF004978">
    <property type="entry name" value="PRK06354.1"/>
    <property type="match status" value="1"/>
</dbReference>
<dbReference type="PROSITE" id="PS00110">
    <property type="entry name" value="PYRUVATE_KINASE"/>
    <property type="match status" value="1"/>
</dbReference>
<evidence type="ECO:0000256" key="6">
    <source>
        <dbReference type="ARBA" id="ARBA00012142"/>
    </source>
</evidence>
<dbReference type="InterPro" id="IPR036918">
    <property type="entry name" value="Pyrv_Knase_C_sf"/>
</dbReference>
<evidence type="ECO:0000256" key="11">
    <source>
        <dbReference type="ARBA" id="ARBA00022777"/>
    </source>
</evidence>
<dbReference type="InterPro" id="IPR015806">
    <property type="entry name" value="Pyrv_Knase_insert_dom_sf"/>
</dbReference>
<evidence type="ECO:0000256" key="10">
    <source>
        <dbReference type="ARBA" id="ARBA00022741"/>
    </source>
</evidence>
<keyword evidence="11 17" id="KW-0418">Kinase</keyword>
<dbReference type="InterPro" id="IPR040442">
    <property type="entry name" value="Pyrv_kinase-like_dom_sf"/>
</dbReference>
<dbReference type="Proteomes" id="UP001152049">
    <property type="component" value="Unassembled WGS sequence"/>
</dbReference>
<comment type="catalytic activity">
    <reaction evidence="16 17">
        <text>pyruvate + ATP = phosphoenolpyruvate + ADP + H(+)</text>
        <dbReference type="Rhea" id="RHEA:18157"/>
        <dbReference type="ChEBI" id="CHEBI:15361"/>
        <dbReference type="ChEBI" id="CHEBI:15378"/>
        <dbReference type="ChEBI" id="CHEBI:30616"/>
        <dbReference type="ChEBI" id="CHEBI:58702"/>
        <dbReference type="ChEBI" id="CHEBI:456216"/>
        <dbReference type="EC" id="2.7.1.40"/>
    </reaction>
</comment>
<dbReference type="GO" id="GO:0004743">
    <property type="term" value="F:pyruvate kinase activity"/>
    <property type="evidence" value="ECO:0007669"/>
    <property type="project" value="UniProtKB-EC"/>
</dbReference>
<evidence type="ECO:0000256" key="1">
    <source>
        <dbReference type="ARBA" id="ARBA00001946"/>
    </source>
</evidence>
<dbReference type="InterPro" id="IPR015795">
    <property type="entry name" value="Pyrv_Knase_C"/>
</dbReference>
<evidence type="ECO:0000256" key="15">
    <source>
        <dbReference type="ARBA" id="ARBA00023317"/>
    </source>
</evidence>
<evidence type="ECO:0000256" key="2">
    <source>
        <dbReference type="ARBA" id="ARBA00001958"/>
    </source>
</evidence>
<dbReference type="PRINTS" id="PR01050">
    <property type="entry name" value="PYRUVTKNASE"/>
</dbReference>
<dbReference type="FunFam" id="3.40.1380.20:FF:000001">
    <property type="entry name" value="Pyruvate kinase"/>
    <property type="match status" value="1"/>
</dbReference>
<comment type="similarity">
    <text evidence="4 17">Belongs to the pyruvate kinase family.</text>
</comment>
<reference evidence="20" key="1">
    <citation type="submission" date="2022-09" db="EMBL/GenBank/DDBJ databases">
        <title>Fusarium specimens isolated from Avocado Roots.</title>
        <authorList>
            <person name="Stajich J."/>
            <person name="Roper C."/>
            <person name="Heimlech-Rivalta G."/>
        </authorList>
    </citation>
    <scope>NUCLEOTIDE SEQUENCE</scope>
    <source>
        <strain evidence="20">CF00136</strain>
    </source>
</reference>
<evidence type="ECO:0000256" key="9">
    <source>
        <dbReference type="ARBA" id="ARBA00022723"/>
    </source>
</evidence>
<organism evidence="20 21">
    <name type="scientific">Fusarium torreyae</name>
    <dbReference type="NCBI Taxonomy" id="1237075"/>
    <lineage>
        <taxon>Eukaryota</taxon>
        <taxon>Fungi</taxon>
        <taxon>Dikarya</taxon>
        <taxon>Ascomycota</taxon>
        <taxon>Pezizomycotina</taxon>
        <taxon>Sordariomycetes</taxon>
        <taxon>Hypocreomycetidae</taxon>
        <taxon>Hypocreales</taxon>
        <taxon>Nectriaceae</taxon>
        <taxon>Fusarium</taxon>
    </lineage>
</organism>
<sequence>MPQTQDNNRAKSVMAATAQDHLEFGGKISWLASLDTAFRPERNYRRSSIICTIGPKTNSVEAINKLRDAGLNVVRMNFSHGSYEYHKSVIDHARESEATHAGRNVAIALDTKGPEIRTGNTPNDEDIPISVGHEMNITTDDSYATSCDDKNMYVDYKNITSVIEPGRVIYVDDGVLAFDVLEIVNEKTIRVKARNNGAICSKKGVNLPNTDVDLPALSEKDKADLRFGVENGVDMVFASFIRRAQDIVDIREVLGEKGKHIQIISKIENRQGLNNFREILQATDGVMVARGDLGIEIPAAEVFAAQKKLIAMCNLAGKPVICATQMLESMIKNPRPTRAEISDVGNAITDGADCVMLSGETAKGSYPSEAVKEMHEACLKAENTIPYVSHFEELCTLVKRPVTTVESCAMAAVRASLDLGAGGIIVLSTSGESARMLSKYRPVCPIFMVTRSPTTSRFAHLYRGVYPFLFPETKPDFNQVNWQEDVDRRIKWAVNNALQLNVLTAGDTVVVVQGWKGGMGNTNTLRIVKADPEHLGIGQLQ</sequence>
<evidence type="ECO:0000256" key="16">
    <source>
        <dbReference type="ARBA" id="ARBA00048152"/>
    </source>
</evidence>
<dbReference type="FunFam" id="2.40.33.10:FF:000001">
    <property type="entry name" value="Pyruvate kinase"/>
    <property type="match status" value="1"/>
</dbReference>
<dbReference type="GO" id="GO:0000287">
    <property type="term" value="F:magnesium ion binding"/>
    <property type="evidence" value="ECO:0007669"/>
    <property type="project" value="InterPro"/>
</dbReference>
<dbReference type="FunFam" id="3.20.20.60:FF:000001">
    <property type="entry name" value="Pyruvate kinase"/>
    <property type="match status" value="1"/>
</dbReference>
<dbReference type="CDD" id="cd00288">
    <property type="entry name" value="Pyruvate_Kinase"/>
    <property type="match status" value="1"/>
</dbReference>
<keyword evidence="10" id="KW-0547">Nucleotide-binding</keyword>
<evidence type="ECO:0000259" key="19">
    <source>
        <dbReference type="Pfam" id="PF02887"/>
    </source>
</evidence>
<dbReference type="InterPro" id="IPR018209">
    <property type="entry name" value="Pyrv_Knase_AS"/>
</dbReference>
<comment type="subunit">
    <text evidence="5">Homotetramer.</text>
</comment>
<evidence type="ECO:0000256" key="8">
    <source>
        <dbReference type="ARBA" id="ARBA00022679"/>
    </source>
</evidence>
<dbReference type="EC" id="2.7.1.40" evidence="6 17"/>
<accession>A0A9W8V7F4</accession>
<keyword evidence="9" id="KW-0479">Metal-binding</keyword>
<keyword evidence="21" id="KW-1185">Reference proteome</keyword>
<keyword evidence="14 17" id="KW-0324">Glycolysis</keyword>
<dbReference type="PANTHER" id="PTHR11817">
    <property type="entry name" value="PYRUVATE KINASE"/>
    <property type="match status" value="1"/>
</dbReference>
<keyword evidence="12" id="KW-0067">ATP-binding</keyword>
<dbReference type="GO" id="GO:0006950">
    <property type="term" value="P:response to stress"/>
    <property type="evidence" value="ECO:0007669"/>
    <property type="project" value="UniProtKB-ARBA"/>
</dbReference>
<dbReference type="InterPro" id="IPR015793">
    <property type="entry name" value="Pyrv_Knase_brl"/>
</dbReference>
<comment type="cofactor">
    <cofactor evidence="1">
        <name>Mg(2+)</name>
        <dbReference type="ChEBI" id="CHEBI:18420"/>
    </cofactor>
</comment>
<proteinExistence type="inferred from homology"/>
<evidence type="ECO:0000313" key="21">
    <source>
        <dbReference type="Proteomes" id="UP001152049"/>
    </source>
</evidence>
<evidence type="ECO:0000256" key="4">
    <source>
        <dbReference type="ARBA" id="ARBA00008663"/>
    </source>
</evidence>
<evidence type="ECO:0000256" key="13">
    <source>
        <dbReference type="ARBA" id="ARBA00022842"/>
    </source>
</evidence>
<evidence type="ECO:0000256" key="7">
    <source>
        <dbReference type="ARBA" id="ARBA00018587"/>
    </source>
</evidence>
<dbReference type="Pfam" id="PF02887">
    <property type="entry name" value="PK_C"/>
    <property type="match status" value="1"/>
</dbReference>
<evidence type="ECO:0000259" key="18">
    <source>
        <dbReference type="Pfam" id="PF00224"/>
    </source>
</evidence>
<dbReference type="Gene3D" id="3.40.1380.20">
    <property type="entry name" value="Pyruvate kinase, C-terminal domain"/>
    <property type="match status" value="1"/>
</dbReference>
<protein>
    <recommendedName>
        <fullName evidence="7 17">Pyruvate kinase</fullName>
        <ecNumber evidence="6 17">2.7.1.40</ecNumber>
    </recommendedName>
</protein>
<evidence type="ECO:0000256" key="17">
    <source>
        <dbReference type="RuleBase" id="RU000504"/>
    </source>
</evidence>
<dbReference type="AlphaFoldDB" id="A0A9W8V7F4"/>
<comment type="caution">
    <text evidence="20">The sequence shown here is derived from an EMBL/GenBank/DDBJ whole genome shotgun (WGS) entry which is preliminary data.</text>
</comment>
<evidence type="ECO:0000256" key="12">
    <source>
        <dbReference type="ARBA" id="ARBA00022840"/>
    </source>
</evidence>
<dbReference type="SUPFAM" id="SSF52935">
    <property type="entry name" value="PK C-terminal domain-like"/>
    <property type="match status" value="1"/>
</dbReference>